<organism evidence="2 3">
    <name type="scientific">Candidatus Curtissbacteria bacterium RBG_13_40_7</name>
    <dbReference type="NCBI Taxonomy" id="1797706"/>
    <lineage>
        <taxon>Bacteria</taxon>
        <taxon>Candidatus Curtissiibacteriota</taxon>
    </lineage>
</organism>
<gene>
    <name evidence="2" type="ORF">A2165_01920</name>
</gene>
<dbReference type="AlphaFoldDB" id="A0A1F5FU37"/>
<reference evidence="2 3" key="1">
    <citation type="journal article" date="2016" name="Nat. Commun.">
        <title>Thousands of microbial genomes shed light on interconnected biogeochemical processes in an aquifer system.</title>
        <authorList>
            <person name="Anantharaman K."/>
            <person name="Brown C.T."/>
            <person name="Hug L.A."/>
            <person name="Sharon I."/>
            <person name="Castelle C.J."/>
            <person name="Probst A.J."/>
            <person name="Thomas B.C."/>
            <person name="Singh A."/>
            <person name="Wilkins M.J."/>
            <person name="Karaoz U."/>
            <person name="Brodie E.L."/>
            <person name="Williams K.H."/>
            <person name="Hubbard S.S."/>
            <person name="Banfield J.F."/>
        </authorList>
    </citation>
    <scope>NUCLEOTIDE SEQUENCE [LARGE SCALE GENOMIC DNA]</scope>
</reference>
<protein>
    <submittedName>
        <fullName evidence="2">Uncharacterized protein</fullName>
    </submittedName>
</protein>
<dbReference type="Proteomes" id="UP000179252">
    <property type="component" value="Unassembled WGS sequence"/>
</dbReference>
<keyword evidence="1" id="KW-1133">Transmembrane helix</keyword>
<dbReference type="EMBL" id="MFAU01000059">
    <property type="protein sequence ID" value="OGD83118.1"/>
    <property type="molecule type" value="Genomic_DNA"/>
</dbReference>
<sequence length="190" mass="22112">MSRSKFLTLVLIFIFAFRIWQTTGCQNFKSYHFNPLSIKINVEEQTGIDVAVDRNISRFFHNKISAGIFELTKSFASIYKSRLLVEILGPVGLILTIFGLYDILKKKKIVGLIHIIVILTSSSTAIFIPNSKTSFYILAFSLYSFSFWGHSWFAKPLILRAFFILLAVLTFWYFLFNWQMPNICDEIYFK</sequence>
<comment type="caution">
    <text evidence="2">The sequence shown here is derived from an EMBL/GenBank/DDBJ whole genome shotgun (WGS) entry which is preliminary data.</text>
</comment>
<feature type="transmembrane region" description="Helical" evidence="1">
    <location>
        <begin position="134"/>
        <end position="150"/>
    </location>
</feature>
<feature type="transmembrane region" description="Helical" evidence="1">
    <location>
        <begin position="83"/>
        <end position="104"/>
    </location>
</feature>
<evidence type="ECO:0000313" key="2">
    <source>
        <dbReference type="EMBL" id="OGD83118.1"/>
    </source>
</evidence>
<name>A0A1F5FU37_9BACT</name>
<proteinExistence type="predicted"/>
<feature type="transmembrane region" description="Helical" evidence="1">
    <location>
        <begin position="157"/>
        <end position="175"/>
    </location>
</feature>
<evidence type="ECO:0000256" key="1">
    <source>
        <dbReference type="SAM" id="Phobius"/>
    </source>
</evidence>
<evidence type="ECO:0000313" key="3">
    <source>
        <dbReference type="Proteomes" id="UP000179252"/>
    </source>
</evidence>
<keyword evidence="1" id="KW-0472">Membrane</keyword>
<feature type="transmembrane region" description="Helical" evidence="1">
    <location>
        <begin position="109"/>
        <end position="128"/>
    </location>
</feature>
<accession>A0A1F5FU37</accession>
<keyword evidence="1" id="KW-0812">Transmembrane</keyword>